<feature type="modified residue" description="N6-(pyridoxal phosphate)lysine" evidence="7">
    <location>
        <position position="247"/>
    </location>
</feature>
<dbReference type="GO" id="GO:0004351">
    <property type="term" value="F:glutamate decarboxylase activity"/>
    <property type="evidence" value="ECO:0007669"/>
    <property type="project" value="UniProtKB-EC"/>
</dbReference>
<keyword evidence="4 7" id="KW-0663">Pyridoxal phosphate</keyword>
<dbReference type="PANTHER" id="PTHR43321">
    <property type="entry name" value="GLUTAMATE DECARBOXYLASE"/>
    <property type="match status" value="1"/>
</dbReference>
<evidence type="ECO:0000256" key="1">
    <source>
        <dbReference type="ARBA" id="ARBA00001933"/>
    </source>
</evidence>
<name>A0A852YU38_9ACTN</name>
<dbReference type="InterPro" id="IPR010107">
    <property type="entry name" value="Glutamate_decarboxylase"/>
</dbReference>
<dbReference type="GO" id="GO:0006538">
    <property type="term" value="P:L-glutamate catabolic process"/>
    <property type="evidence" value="ECO:0007669"/>
    <property type="project" value="TreeGrafter"/>
</dbReference>
<evidence type="ECO:0000313" key="9">
    <source>
        <dbReference type="EMBL" id="NYH77478.1"/>
    </source>
</evidence>
<sequence>MPGTGPVDVDFLEAPCSQETAEEVIRDVTRSDIPPSRNLGTFVSPECDPHIDTLVRRWSRHNLINRAEYPGVTILEHRCLAMLRHLWHGSADTGGCATTGSSEAAVIAAAELLRRWRKQNHDQQPNLVLGPTAHTCWLRFCMFWNVEPRLLPPRQGEPISDPAAVASSCDAGTIGAVATLGSPEFGLYDPVHEVSTALDELHARTGLDIPLHVDAASGGFVAPFLQPEFPWDFRLDRVVSINASGHKYGLTRPSVGWLLWRTSWSTMDELALAAPYIGTGAPEPTLSFSRPSAPVVEQYLQLIRRGRSGYRATHLRSRDIAERVARQLAEQPDIEVLSGGSDLPVVTFTAGSPASAAVTDLTTSLADKGWHIPVYQSRTPTHPTTGRIVVRSDMSSDLVDELTTDIARASHTFAAKGES</sequence>
<dbReference type="Gene3D" id="3.40.640.10">
    <property type="entry name" value="Type I PLP-dependent aspartate aminotransferase-like (Major domain)"/>
    <property type="match status" value="1"/>
</dbReference>
<dbReference type="Pfam" id="PF00282">
    <property type="entry name" value="Pyridoxal_deC"/>
    <property type="match status" value="1"/>
</dbReference>
<evidence type="ECO:0000313" key="10">
    <source>
        <dbReference type="Proteomes" id="UP000548304"/>
    </source>
</evidence>
<dbReference type="InterPro" id="IPR015421">
    <property type="entry name" value="PyrdxlP-dep_Trfase_major"/>
</dbReference>
<dbReference type="SUPFAM" id="SSF53383">
    <property type="entry name" value="PLP-dependent transferases"/>
    <property type="match status" value="1"/>
</dbReference>
<dbReference type="EC" id="4.1.1.15" evidence="3"/>
<evidence type="ECO:0000256" key="8">
    <source>
        <dbReference type="RuleBase" id="RU000382"/>
    </source>
</evidence>
<evidence type="ECO:0000256" key="4">
    <source>
        <dbReference type="ARBA" id="ARBA00022898"/>
    </source>
</evidence>
<evidence type="ECO:0000256" key="2">
    <source>
        <dbReference type="ARBA" id="ARBA00009533"/>
    </source>
</evidence>
<dbReference type="InterPro" id="IPR015424">
    <property type="entry name" value="PyrdxlP-dep_Trfase"/>
</dbReference>
<dbReference type="AlphaFoldDB" id="A0A852YU38"/>
<keyword evidence="5 8" id="KW-0456">Lyase</keyword>
<gene>
    <name evidence="9" type="ORF">FHR84_000792</name>
</gene>
<evidence type="ECO:0000256" key="5">
    <source>
        <dbReference type="ARBA" id="ARBA00023239"/>
    </source>
</evidence>
<dbReference type="GO" id="GO:0005829">
    <property type="term" value="C:cytosol"/>
    <property type="evidence" value="ECO:0007669"/>
    <property type="project" value="TreeGrafter"/>
</dbReference>
<proteinExistence type="inferred from homology"/>
<dbReference type="RefSeq" id="WP_179534007.1">
    <property type="nucleotide sequence ID" value="NZ_JACBYW010000001.1"/>
</dbReference>
<protein>
    <recommendedName>
        <fullName evidence="3">glutamate decarboxylase</fullName>
        <ecNumber evidence="3">4.1.1.15</ecNumber>
    </recommendedName>
</protein>
<dbReference type="Proteomes" id="UP000548304">
    <property type="component" value="Unassembled WGS sequence"/>
</dbReference>
<dbReference type="Gene3D" id="3.90.1150.160">
    <property type="match status" value="1"/>
</dbReference>
<comment type="catalytic activity">
    <reaction evidence="6">
        <text>L-glutamate + H(+) = 4-aminobutanoate + CO2</text>
        <dbReference type="Rhea" id="RHEA:17785"/>
        <dbReference type="ChEBI" id="CHEBI:15378"/>
        <dbReference type="ChEBI" id="CHEBI:16526"/>
        <dbReference type="ChEBI" id="CHEBI:29985"/>
        <dbReference type="ChEBI" id="CHEBI:59888"/>
        <dbReference type="EC" id="4.1.1.15"/>
    </reaction>
</comment>
<dbReference type="EMBL" id="JACBYW010000001">
    <property type="protein sequence ID" value="NYH77478.1"/>
    <property type="molecule type" value="Genomic_DNA"/>
</dbReference>
<dbReference type="InterPro" id="IPR002129">
    <property type="entry name" value="PyrdxlP-dep_de-COase"/>
</dbReference>
<evidence type="ECO:0000256" key="7">
    <source>
        <dbReference type="PIRSR" id="PIRSR602129-50"/>
    </source>
</evidence>
<evidence type="ECO:0000256" key="3">
    <source>
        <dbReference type="ARBA" id="ARBA00012421"/>
    </source>
</evidence>
<comment type="caution">
    <text evidence="9">The sequence shown here is derived from an EMBL/GenBank/DDBJ whole genome shotgun (WGS) entry which is preliminary data.</text>
</comment>
<organism evidence="9 10">
    <name type="scientific">Actinopolyspora biskrensis</name>
    <dbReference type="NCBI Taxonomy" id="1470178"/>
    <lineage>
        <taxon>Bacteria</taxon>
        <taxon>Bacillati</taxon>
        <taxon>Actinomycetota</taxon>
        <taxon>Actinomycetes</taxon>
        <taxon>Actinopolysporales</taxon>
        <taxon>Actinopolysporaceae</taxon>
        <taxon>Actinopolyspora</taxon>
    </lineage>
</organism>
<dbReference type="GO" id="GO:0030170">
    <property type="term" value="F:pyridoxal phosphate binding"/>
    <property type="evidence" value="ECO:0007669"/>
    <property type="project" value="InterPro"/>
</dbReference>
<accession>A0A852YU38</accession>
<comment type="similarity">
    <text evidence="2 8">Belongs to the group II decarboxylase family.</text>
</comment>
<reference evidence="9 10" key="1">
    <citation type="submission" date="2020-07" db="EMBL/GenBank/DDBJ databases">
        <title>Genomic Encyclopedia of Type Strains, Phase III (KMG-III): the genomes of soil and plant-associated and newly described type strains.</title>
        <authorList>
            <person name="Whitman W."/>
        </authorList>
    </citation>
    <scope>NUCLEOTIDE SEQUENCE [LARGE SCALE GENOMIC DNA]</scope>
    <source>
        <strain evidence="9 10">CECT 8576</strain>
    </source>
</reference>
<keyword evidence="10" id="KW-1185">Reference proteome</keyword>
<dbReference type="PANTHER" id="PTHR43321:SF3">
    <property type="entry name" value="GLUTAMATE DECARBOXYLASE"/>
    <property type="match status" value="1"/>
</dbReference>
<evidence type="ECO:0000256" key="6">
    <source>
        <dbReference type="ARBA" id="ARBA00048868"/>
    </source>
</evidence>
<comment type="cofactor">
    <cofactor evidence="1 7 8">
        <name>pyridoxal 5'-phosphate</name>
        <dbReference type="ChEBI" id="CHEBI:597326"/>
    </cofactor>
</comment>
<dbReference type="GO" id="GO:0004058">
    <property type="term" value="F:aromatic-L-amino-acid decarboxylase activity"/>
    <property type="evidence" value="ECO:0007669"/>
    <property type="project" value="UniProtKB-ARBA"/>
</dbReference>